<dbReference type="AlphaFoldDB" id="A0AAV7VKJ7"/>
<sequence>MGYYTEVDEYFQDLPELAEDHHMEERLVEALGHHVQDSVNKARIKALKPYTQSLMRSGQCEFRGRALPENGSKDDQTADLGIAQRASRGPACQRKV</sequence>
<keyword evidence="3" id="KW-1185">Reference proteome</keyword>
<feature type="region of interest" description="Disordered" evidence="1">
    <location>
        <begin position="64"/>
        <end position="96"/>
    </location>
</feature>
<dbReference type="EMBL" id="JANPWB010000003">
    <property type="protein sequence ID" value="KAJ1201130.1"/>
    <property type="molecule type" value="Genomic_DNA"/>
</dbReference>
<evidence type="ECO:0000313" key="3">
    <source>
        <dbReference type="Proteomes" id="UP001066276"/>
    </source>
</evidence>
<protein>
    <submittedName>
        <fullName evidence="2">Uncharacterized protein</fullName>
    </submittedName>
</protein>
<reference evidence="2" key="1">
    <citation type="journal article" date="2022" name="bioRxiv">
        <title>Sequencing and chromosome-scale assembly of the giantPleurodeles waltlgenome.</title>
        <authorList>
            <person name="Brown T."/>
            <person name="Elewa A."/>
            <person name="Iarovenko S."/>
            <person name="Subramanian E."/>
            <person name="Araus A.J."/>
            <person name="Petzold A."/>
            <person name="Susuki M."/>
            <person name="Suzuki K.-i.T."/>
            <person name="Hayashi T."/>
            <person name="Toyoda A."/>
            <person name="Oliveira C."/>
            <person name="Osipova E."/>
            <person name="Leigh N.D."/>
            <person name="Simon A."/>
            <person name="Yun M.H."/>
        </authorList>
    </citation>
    <scope>NUCLEOTIDE SEQUENCE</scope>
    <source>
        <strain evidence="2">20211129_DDA</strain>
        <tissue evidence="2">Liver</tissue>
    </source>
</reference>
<name>A0AAV7VKJ7_PLEWA</name>
<gene>
    <name evidence="2" type="ORF">NDU88_004945</name>
</gene>
<comment type="caution">
    <text evidence="2">The sequence shown here is derived from an EMBL/GenBank/DDBJ whole genome shotgun (WGS) entry which is preliminary data.</text>
</comment>
<organism evidence="2 3">
    <name type="scientific">Pleurodeles waltl</name>
    <name type="common">Iberian ribbed newt</name>
    <dbReference type="NCBI Taxonomy" id="8319"/>
    <lineage>
        <taxon>Eukaryota</taxon>
        <taxon>Metazoa</taxon>
        <taxon>Chordata</taxon>
        <taxon>Craniata</taxon>
        <taxon>Vertebrata</taxon>
        <taxon>Euteleostomi</taxon>
        <taxon>Amphibia</taxon>
        <taxon>Batrachia</taxon>
        <taxon>Caudata</taxon>
        <taxon>Salamandroidea</taxon>
        <taxon>Salamandridae</taxon>
        <taxon>Pleurodelinae</taxon>
        <taxon>Pleurodeles</taxon>
    </lineage>
</organism>
<dbReference type="Proteomes" id="UP001066276">
    <property type="component" value="Chromosome 2_1"/>
</dbReference>
<accession>A0AAV7VKJ7</accession>
<feature type="compositionally biased region" description="Basic and acidic residues" evidence="1">
    <location>
        <begin position="64"/>
        <end position="76"/>
    </location>
</feature>
<evidence type="ECO:0000256" key="1">
    <source>
        <dbReference type="SAM" id="MobiDB-lite"/>
    </source>
</evidence>
<evidence type="ECO:0000313" key="2">
    <source>
        <dbReference type="EMBL" id="KAJ1201130.1"/>
    </source>
</evidence>
<proteinExistence type="predicted"/>